<feature type="compositionally biased region" description="Polar residues" evidence="1">
    <location>
        <begin position="76"/>
        <end position="87"/>
    </location>
</feature>
<evidence type="ECO:0000313" key="3">
    <source>
        <dbReference type="EMBL" id="KZF24958.1"/>
    </source>
</evidence>
<feature type="region of interest" description="Disordered" evidence="1">
    <location>
        <begin position="299"/>
        <end position="324"/>
    </location>
</feature>
<dbReference type="InterPro" id="IPR016024">
    <property type="entry name" value="ARM-type_fold"/>
</dbReference>
<protein>
    <recommendedName>
        <fullName evidence="2">Formin GTPase-binding domain-containing protein</fullName>
    </recommendedName>
</protein>
<organism evidence="3 4">
    <name type="scientific">Xylona heveae (strain CBS 132557 / TC161)</name>
    <dbReference type="NCBI Taxonomy" id="1328760"/>
    <lineage>
        <taxon>Eukaryota</taxon>
        <taxon>Fungi</taxon>
        <taxon>Dikarya</taxon>
        <taxon>Ascomycota</taxon>
        <taxon>Pezizomycotina</taxon>
        <taxon>Xylonomycetes</taxon>
        <taxon>Xylonales</taxon>
        <taxon>Xylonaceae</taxon>
        <taxon>Xylona</taxon>
    </lineage>
</organism>
<gene>
    <name evidence="3" type="ORF">L228DRAFT_236108</name>
</gene>
<dbReference type="Gene3D" id="1.25.10.10">
    <property type="entry name" value="Leucine-rich Repeat Variant"/>
    <property type="match status" value="1"/>
</dbReference>
<feature type="compositionally biased region" description="Basic and acidic residues" evidence="1">
    <location>
        <begin position="391"/>
        <end position="401"/>
    </location>
</feature>
<dbReference type="GeneID" id="28895931"/>
<dbReference type="InterPro" id="IPR010473">
    <property type="entry name" value="GTPase-bd"/>
</dbReference>
<dbReference type="GO" id="GO:0003779">
    <property type="term" value="F:actin binding"/>
    <property type="evidence" value="ECO:0007669"/>
    <property type="project" value="InterPro"/>
</dbReference>
<sequence>MAITETSETGTPSRRHRRNTSSVIRSIMTPRGHKRSPSAGAVLSRSRRSDDVDINGTNEYERLSIQHVDRGVLGEMTQNQERPQTSPKKSRDGKEKSPTKRGLHKRALSTISLKSLAKEKDKESKQKTREAKESQREVKKSKSQTSLVALLRPKASKPNIRNKEGKGKENQAPTTMAREAVTPIWAEYSSQPYQEISHTTTIPLRDGRDSTDSVQLVSDGYSPIKKSLENSENGPTARGRIRSRSKPRPQSAFIFPPPAMANAEGLGITFADADPFFTPTAQCARQAAMQDMGEYFIPERPSQSSARPVIPTRQYSADSPRESLHISKRGSRVMAAVAAFDGIAKEAMGEKAVEKPQNLDAEFEAVLESRNVPQNLRQRLRSLDTRIKADFVKQDKAETPRTPRYSPAKYPWNTEGNDRTSSQMDEAEVVVDEEDQSSPSKRSRPLSKTFNLGKGESVSPKKQKSDGPNTHRRSKSFDTTRSSSAKSISSIRTASGKSVVANSQPLALPEDFVDYLRTEQDPEKVEVGKMHKLRLLLRNETINWVDSFIQQGGMMEVIELLHRIMKIEWREEHEDTLLHEVLLCLKALCTAKLGLEELPSVQASLFPALLRMLFDEERKGPSEFATRGIIITLLFSYLENAPQAELADRAKTVLSYLRDPALPEENKPLGFIDSMYQPRPYRIWNKEITNVTKEVFWIFLHHLNVVPVPQGANAAEAHNYTQAHFPKERPPVPAAPYIGGVEWEATNYLANHLDLMNAVIASLPTVTERNQLRQDLKSSGFEKVMGGSLRTCKEKFYGAVHDGLKTWIAAALEDGWDVKDVRMGPPADERKFKSSPRKKADAPPKLDLPKLEAPKMDLPKLDIKLDRGLDDGWV</sequence>
<dbReference type="RefSeq" id="XP_018190513.1">
    <property type="nucleotide sequence ID" value="XM_018330794.1"/>
</dbReference>
<dbReference type="Pfam" id="PF06371">
    <property type="entry name" value="Drf_GBD"/>
    <property type="match status" value="1"/>
</dbReference>
<feature type="region of interest" description="Disordered" evidence="1">
    <location>
        <begin position="391"/>
        <end position="496"/>
    </location>
</feature>
<accession>A0A165IIX4</accession>
<dbReference type="GO" id="GO:0031267">
    <property type="term" value="F:small GTPase binding"/>
    <property type="evidence" value="ECO:0007669"/>
    <property type="project" value="InterPro"/>
</dbReference>
<feature type="compositionally biased region" description="Basic and acidic residues" evidence="1">
    <location>
        <begin position="116"/>
        <end position="140"/>
    </location>
</feature>
<dbReference type="Proteomes" id="UP000076632">
    <property type="component" value="Unassembled WGS sequence"/>
</dbReference>
<dbReference type="AlphaFoldDB" id="A0A165IIX4"/>
<feature type="region of interest" description="Disordered" evidence="1">
    <location>
        <begin position="1"/>
        <end position="175"/>
    </location>
</feature>
<dbReference type="InterPro" id="IPR011989">
    <property type="entry name" value="ARM-like"/>
</dbReference>
<dbReference type="InParanoid" id="A0A165IIX4"/>
<dbReference type="GO" id="GO:0030036">
    <property type="term" value="P:actin cytoskeleton organization"/>
    <property type="evidence" value="ECO:0007669"/>
    <property type="project" value="InterPro"/>
</dbReference>
<reference evidence="3 4" key="1">
    <citation type="journal article" date="2016" name="Fungal Biol.">
        <title>The genome of Xylona heveae provides a window into fungal endophytism.</title>
        <authorList>
            <person name="Gazis R."/>
            <person name="Kuo A."/>
            <person name="Riley R."/>
            <person name="LaButti K."/>
            <person name="Lipzen A."/>
            <person name="Lin J."/>
            <person name="Amirebrahimi M."/>
            <person name="Hesse C.N."/>
            <person name="Spatafora J.W."/>
            <person name="Henrissat B."/>
            <person name="Hainaut M."/>
            <person name="Grigoriev I.V."/>
            <person name="Hibbett D.S."/>
        </authorList>
    </citation>
    <scope>NUCLEOTIDE SEQUENCE [LARGE SCALE GENOMIC DNA]</scope>
    <source>
        <strain evidence="3 4">TC161</strain>
    </source>
</reference>
<evidence type="ECO:0000259" key="2">
    <source>
        <dbReference type="SMART" id="SM01140"/>
    </source>
</evidence>
<dbReference type="OMA" id="NETINWV"/>
<keyword evidence="4" id="KW-1185">Reference proteome</keyword>
<evidence type="ECO:0000256" key="1">
    <source>
        <dbReference type="SAM" id="MobiDB-lite"/>
    </source>
</evidence>
<feature type="compositionally biased region" description="Basic and acidic residues" evidence="1">
    <location>
        <begin position="89"/>
        <end position="98"/>
    </location>
</feature>
<name>A0A165IIX4_XYLHT</name>
<dbReference type="EMBL" id="KV407455">
    <property type="protein sequence ID" value="KZF24958.1"/>
    <property type="molecule type" value="Genomic_DNA"/>
</dbReference>
<feature type="domain" description="Formin GTPase-binding" evidence="2">
    <location>
        <begin position="353"/>
        <end position="637"/>
    </location>
</feature>
<evidence type="ECO:0000313" key="4">
    <source>
        <dbReference type="Proteomes" id="UP000076632"/>
    </source>
</evidence>
<feature type="compositionally biased region" description="Basic and acidic residues" evidence="1">
    <location>
        <begin position="59"/>
        <end position="72"/>
    </location>
</feature>
<dbReference type="SUPFAM" id="SSF48371">
    <property type="entry name" value="ARM repeat"/>
    <property type="match status" value="1"/>
</dbReference>
<dbReference type="OrthoDB" id="2155261at2759"/>
<proteinExistence type="predicted"/>
<feature type="compositionally biased region" description="Low complexity" evidence="1">
    <location>
        <begin position="480"/>
        <end position="495"/>
    </location>
</feature>
<dbReference type="STRING" id="1328760.A0A165IIX4"/>
<feature type="compositionally biased region" description="Polar residues" evidence="1">
    <location>
        <begin position="1"/>
        <end position="12"/>
    </location>
</feature>
<feature type="compositionally biased region" description="Acidic residues" evidence="1">
    <location>
        <begin position="425"/>
        <end position="436"/>
    </location>
</feature>
<dbReference type="SMART" id="SM01140">
    <property type="entry name" value="Drf_GBD"/>
    <property type="match status" value="1"/>
</dbReference>
<feature type="region of interest" description="Disordered" evidence="1">
    <location>
        <begin position="824"/>
        <end position="853"/>
    </location>
</feature>
<feature type="region of interest" description="Disordered" evidence="1">
    <location>
        <begin position="224"/>
        <end position="253"/>
    </location>
</feature>